<evidence type="ECO:0000313" key="2">
    <source>
        <dbReference type="EMBL" id="ROL54020.1"/>
    </source>
</evidence>
<dbReference type="EMBL" id="RJVU01007007">
    <property type="protein sequence ID" value="ROL54020.1"/>
    <property type="molecule type" value="Genomic_DNA"/>
</dbReference>
<protein>
    <submittedName>
        <fullName evidence="2">Uncharacterized protein</fullName>
    </submittedName>
</protein>
<sequence>MRVKQEPIQASRRLLTCAEQEEMDQSHLVREVSCQQLEVAGGGDRQTNGRQERERAEEALGCAALNSTLNLLSPRMSEKPMLPYMDTDDEDHVRGLTSARCTFTAHLRRAEITGVKLPWQQACIIVTSPSVSPLAPQTNDCSERHAPADVTGIHGNRSSAVTLQRRGSARRGEKEKTGEREIQRESVMLL</sequence>
<dbReference type="AlphaFoldDB" id="A0A3N0Z6C2"/>
<dbReference type="Proteomes" id="UP000281406">
    <property type="component" value="Unassembled WGS sequence"/>
</dbReference>
<gene>
    <name evidence="2" type="ORF">DPX16_10443</name>
</gene>
<name>A0A3N0Z6C2_ANAGA</name>
<comment type="caution">
    <text evidence="2">The sequence shown here is derived from an EMBL/GenBank/DDBJ whole genome shotgun (WGS) entry which is preliminary data.</text>
</comment>
<reference evidence="2 3" key="1">
    <citation type="submission" date="2018-10" db="EMBL/GenBank/DDBJ databases">
        <title>Genome assembly for a Yunnan-Guizhou Plateau 3E fish, Anabarilius grahami (Regan), and its evolutionary and genetic applications.</title>
        <authorList>
            <person name="Jiang W."/>
        </authorList>
    </citation>
    <scope>NUCLEOTIDE SEQUENCE [LARGE SCALE GENOMIC DNA]</scope>
    <source>
        <strain evidence="2">AG-KIZ</strain>
        <tissue evidence="2">Muscle</tissue>
    </source>
</reference>
<organism evidence="2 3">
    <name type="scientific">Anabarilius grahami</name>
    <name type="common">Kanglang fish</name>
    <name type="synonym">Barilius grahami</name>
    <dbReference type="NCBI Taxonomy" id="495550"/>
    <lineage>
        <taxon>Eukaryota</taxon>
        <taxon>Metazoa</taxon>
        <taxon>Chordata</taxon>
        <taxon>Craniata</taxon>
        <taxon>Vertebrata</taxon>
        <taxon>Euteleostomi</taxon>
        <taxon>Actinopterygii</taxon>
        <taxon>Neopterygii</taxon>
        <taxon>Teleostei</taxon>
        <taxon>Ostariophysi</taxon>
        <taxon>Cypriniformes</taxon>
        <taxon>Xenocyprididae</taxon>
        <taxon>Xenocypridinae</taxon>
        <taxon>Xenocypridinae incertae sedis</taxon>
        <taxon>Anabarilius</taxon>
    </lineage>
</organism>
<evidence type="ECO:0000256" key="1">
    <source>
        <dbReference type="SAM" id="MobiDB-lite"/>
    </source>
</evidence>
<feature type="compositionally biased region" description="Basic and acidic residues" evidence="1">
    <location>
        <begin position="170"/>
        <end position="184"/>
    </location>
</feature>
<keyword evidence="3" id="KW-1185">Reference proteome</keyword>
<accession>A0A3N0Z6C2</accession>
<evidence type="ECO:0000313" key="3">
    <source>
        <dbReference type="Proteomes" id="UP000281406"/>
    </source>
</evidence>
<proteinExistence type="predicted"/>
<feature type="region of interest" description="Disordered" evidence="1">
    <location>
        <begin position="136"/>
        <end position="190"/>
    </location>
</feature>